<dbReference type="AlphaFoldDB" id="A0A9D1W1Z9"/>
<keyword evidence="1" id="KW-1133">Transmembrane helix</keyword>
<reference evidence="2" key="1">
    <citation type="journal article" date="2021" name="PeerJ">
        <title>Extensive microbial diversity within the chicken gut microbiome revealed by metagenomics and culture.</title>
        <authorList>
            <person name="Gilroy R."/>
            <person name="Ravi A."/>
            <person name="Getino M."/>
            <person name="Pursley I."/>
            <person name="Horton D.L."/>
            <person name="Alikhan N.F."/>
            <person name="Baker D."/>
            <person name="Gharbi K."/>
            <person name="Hall N."/>
            <person name="Watson M."/>
            <person name="Adriaenssens E.M."/>
            <person name="Foster-Nyarko E."/>
            <person name="Jarju S."/>
            <person name="Secka A."/>
            <person name="Antonio M."/>
            <person name="Oren A."/>
            <person name="Chaudhuri R.R."/>
            <person name="La Ragione R."/>
            <person name="Hildebrand F."/>
            <person name="Pallen M.J."/>
        </authorList>
    </citation>
    <scope>NUCLEOTIDE SEQUENCE</scope>
    <source>
        <strain evidence="2">2189</strain>
    </source>
</reference>
<evidence type="ECO:0000256" key="1">
    <source>
        <dbReference type="SAM" id="Phobius"/>
    </source>
</evidence>
<name>A0A9D1W1Z9_9FIRM</name>
<proteinExistence type="predicted"/>
<dbReference type="EMBL" id="DXEW01000031">
    <property type="protein sequence ID" value="HIX50929.1"/>
    <property type="molecule type" value="Genomic_DNA"/>
</dbReference>
<sequence length="231" mass="25846">MWTDVLSWALPVAIAVIVVAVSLHSIRKNRGKKKNFTERTIGILRGAQNTGLYVNEQPELLLRFEALQEDGRTEPVQVKQIVPMTELSKLREGSLFPIRYDPESKLGVVDTAPVADDALQERFERFASLRNPRGFTSEQRALLRTKGVRYRAMLTDLCLTGEEENGCSEVRLTIRIDGKGGERVLSRTAWMEDKCIENLTVGKLVNVSVVEGEGEAPPLFSIDQDSNAVLY</sequence>
<dbReference type="Proteomes" id="UP000886847">
    <property type="component" value="Unassembled WGS sequence"/>
</dbReference>
<evidence type="ECO:0000313" key="3">
    <source>
        <dbReference type="Proteomes" id="UP000886847"/>
    </source>
</evidence>
<evidence type="ECO:0000313" key="2">
    <source>
        <dbReference type="EMBL" id="HIX50929.1"/>
    </source>
</evidence>
<keyword evidence="1" id="KW-0812">Transmembrane</keyword>
<feature type="transmembrane region" description="Helical" evidence="1">
    <location>
        <begin position="6"/>
        <end position="26"/>
    </location>
</feature>
<organism evidence="2 3">
    <name type="scientific">Candidatus Borkfalkia faecavium</name>
    <dbReference type="NCBI Taxonomy" id="2838508"/>
    <lineage>
        <taxon>Bacteria</taxon>
        <taxon>Bacillati</taxon>
        <taxon>Bacillota</taxon>
        <taxon>Clostridia</taxon>
        <taxon>Christensenellales</taxon>
        <taxon>Christensenellaceae</taxon>
        <taxon>Candidatus Borkfalkia</taxon>
    </lineage>
</organism>
<protein>
    <submittedName>
        <fullName evidence="2">Uncharacterized protein</fullName>
    </submittedName>
</protein>
<keyword evidence="1" id="KW-0472">Membrane</keyword>
<comment type="caution">
    <text evidence="2">The sequence shown here is derived from an EMBL/GenBank/DDBJ whole genome shotgun (WGS) entry which is preliminary data.</text>
</comment>
<accession>A0A9D1W1Z9</accession>
<gene>
    <name evidence="2" type="ORF">H9851_06615</name>
</gene>
<reference evidence="2" key="2">
    <citation type="submission" date="2021-04" db="EMBL/GenBank/DDBJ databases">
        <authorList>
            <person name="Gilroy R."/>
        </authorList>
    </citation>
    <scope>NUCLEOTIDE SEQUENCE</scope>
    <source>
        <strain evidence="2">2189</strain>
    </source>
</reference>